<evidence type="ECO:0000256" key="3">
    <source>
        <dbReference type="ARBA" id="ARBA00022989"/>
    </source>
</evidence>
<evidence type="ECO:0000313" key="8">
    <source>
        <dbReference type="Proteomes" id="UP000004367"/>
    </source>
</evidence>
<dbReference type="Proteomes" id="UP000004367">
    <property type="component" value="Unassembled WGS sequence"/>
</dbReference>
<evidence type="ECO:0000256" key="2">
    <source>
        <dbReference type="ARBA" id="ARBA00022692"/>
    </source>
</evidence>
<dbReference type="InterPro" id="IPR003339">
    <property type="entry name" value="ABC/ECF_trnsptr_transmembrane"/>
</dbReference>
<feature type="transmembrane region" description="Helical" evidence="6">
    <location>
        <begin position="89"/>
        <end position="108"/>
    </location>
</feature>
<dbReference type="PANTHER" id="PTHR33514">
    <property type="entry name" value="PROTEIN ABCI12, CHLOROPLASTIC"/>
    <property type="match status" value="1"/>
</dbReference>
<evidence type="ECO:0000256" key="4">
    <source>
        <dbReference type="ARBA" id="ARBA00023136"/>
    </source>
</evidence>
<comment type="caution">
    <text evidence="7">The sequence shown here is derived from an EMBL/GenBank/DDBJ whole genome shotgun (WGS) entry which is preliminary data.</text>
</comment>
<dbReference type="EMBL" id="BAFE01000029">
    <property type="protein sequence ID" value="GAB47902.1"/>
    <property type="molecule type" value="Genomic_DNA"/>
</dbReference>
<evidence type="ECO:0000256" key="6">
    <source>
        <dbReference type="SAM" id="Phobius"/>
    </source>
</evidence>
<keyword evidence="2 6" id="KW-0812">Transmembrane</keyword>
<feature type="transmembrane region" description="Helical" evidence="6">
    <location>
        <begin position="20"/>
        <end position="53"/>
    </location>
</feature>
<dbReference type="RefSeq" id="WP_009481800.1">
    <property type="nucleotide sequence ID" value="NZ_BAFE01000029.1"/>
</dbReference>
<dbReference type="eggNOG" id="COG0619">
    <property type="taxonomic scope" value="Bacteria"/>
</dbReference>
<keyword evidence="3 6" id="KW-1133">Transmembrane helix</keyword>
<dbReference type="CDD" id="cd16914">
    <property type="entry name" value="EcfT"/>
    <property type="match status" value="1"/>
</dbReference>
<name>H5UQ94_9MICO</name>
<dbReference type="GO" id="GO:0005886">
    <property type="term" value="C:plasma membrane"/>
    <property type="evidence" value="ECO:0007669"/>
    <property type="project" value="UniProtKB-ARBA"/>
</dbReference>
<dbReference type="AlphaFoldDB" id="H5UQ94"/>
<keyword evidence="4 6" id="KW-0472">Membrane</keyword>
<evidence type="ECO:0000256" key="1">
    <source>
        <dbReference type="ARBA" id="ARBA00004141"/>
    </source>
</evidence>
<evidence type="ECO:0000313" key="7">
    <source>
        <dbReference type="EMBL" id="GAB47902.1"/>
    </source>
</evidence>
<gene>
    <name evidence="7" type="ORF">MOPEL_031_00050</name>
</gene>
<accession>H5UQ94</accession>
<dbReference type="PANTHER" id="PTHR33514:SF13">
    <property type="entry name" value="PROTEIN ABCI12, CHLOROPLASTIC"/>
    <property type="match status" value="1"/>
</dbReference>
<organism evidence="7 8">
    <name type="scientific">Mobilicoccus pelagius NBRC 104925</name>
    <dbReference type="NCBI Taxonomy" id="1089455"/>
    <lineage>
        <taxon>Bacteria</taxon>
        <taxon>Bacillati</taxon>
        <taxon>Actinomycetota</taxon>
        <taxon>Actinomycetes</taxon>
        <taxon>Micrococcales</taxon>
        <taxon>Dermatophilaceae</taxon>
        <taxon>Mobilicoccus</taxon>
    </lineage>
</organism>
<dbReference type="Pfam" id="PF02361">
    <property type="entry name" value="CbiQ"/>
    <property type="match status" value="1"/>
</dbReference>
<evidence type="ECO:0000256" key="5">
    <source>
        <dbReference type="SAM" id="MobiDB-lite"/>
    </source>
</evidence>
<proteinExistence type="predicted"/>
<reference evidence="7 8" key="1">
    <citation type="submission" date="2012-02" db="EMBL/GenBank/DDBJ databases">
        <title>Whole genome shotgun sequence of Mobilicoccus pelagius NBRC 104925.</title>
        <authorList>
            <person name="Yoshida Y."/>
            <person name="Hosoyama A."/>
            <person name="Tsuchikane K."/>
            <person name="Katsumata H."/>
            <person name="Yamazaki S."/>
            <person name="Fujita N."/>
        </authorList>
    </citation>
    <scope>NUCLEOTIDE SEQUENCE [LARGE SCALE GENOMIC DNA]</scope>
    <source>
        <strain evidence="7 8">NBRC 104925</strain>
    </source>
</reference>
<comment type="subcellular location">
    <subcellularLocation>
        <location evidence="1">Membrane</location>
        <topology evidence="1">Multi-pass membrane protein</topology>
    </subcellularLocation>
</comment>
<feature type="region of interest" description="Disordered" evidence="5">
    <location>
        <begin position="197"/>
        <end position="216"/>
    </location>
</feature>
<dbReference type="STRING" id="1089455.MOPEL_031_00050"/>
<sequence length="216" mass="22676">MLTSSYVEGSSFLHRARPGVKLFGLLVVTTAVVVVPSATALAVVAGLLVAITLAAGLGMRTVVDLAKPMRWVVLLLTPVQVWTSGWEQAVVVVGGLVVAVVAAGLVTVTTRVADMMDAIVAFLRPLERVGVDADRVGLAMALTIRSIPVVARTLTECGEARRARGLERSPRALLVPFVVRTVRHAERMGDALVARGLDDGGEPQVDGPARVSGVTR</sequence>
<protein>
    <submittedName>
        <fullName evidence="7">Putative ABC transporter permease protein</fullName>
    </submittedName>
</protein>
<keyword evidence="8" id="KW-1185">Reference proteome</keyword>